<accession>A0A4Y2DVT4</accession>
<dbReference type="AlphaFoldDB" id="A0A4Y2DVT4"/>
<dbReference type="Proteomes" id="UP000499080">
    <property type="component" value="Unassembled WGS sequence"/>
</dbReference>
<sequence length="138" mass="15242">MGSGIGSGYMMGPSGVSGSRVLPHTYGSGTVGLGGRGKTDEWMDAGRVVMALEYRYMETSLLIGELYAPGHKHFIGLMFHPEDRLVTYKIGSIHQGHFLLARFHNTPQLRLLRLAWPGLCTQTYRALPEVCSPYSHCE</sequence>
<protein>
    <submittedName>
        <fullName evidence="1">Uncharacterized protein</fullName>
    </submittedName>
</protein>
<gene>
    <name evidence="1" type="ORF">AVEN_126818_1</name>
</gene>
<evidence type="ECO:0000313" key="1">
    <source>
        <dbReference type="EMBL" id="GBM20861.1"/>
    </source>
</evidence>
<organism evidence="1 2">
    <name type="scientific">Araneus ventricosus</name>
    <name type="common">Orbweaver spider</name>
    <name type="synonym">Epeira ventricosa</name>
    <dbReference type="NCBI Taxonomy" id="182803"/>
    <lineage>
        <taxon>Eukaryota</taxon>
        <taxon>Metazoa</taxon>
        <taxon>Ecdysozoa</taxon>
        <taxon>Arthropoda</taxon>
        <taxon>Chelicerata</taxon>
        <taxon>Arachnida</taxon>
        <taxon>Araneae</taxon>
        <taxon>Araneomorphae</taxon>
        <taxon>Entelegynae</taxon>
        <taxon>Araneoidea</taxon>
        <taxon>Araneidae</taxon>
        <taxon>Araneus</taxon>
    </lineage>
</organism>
<dbReference type="EMBL" id="BGPR01090823">
    <property type="protein sequence ID" value="GBM20861.1"/>
    <property type="molecule type" value="Genomic_DNA"/>
</dbReference>
<proteinExistence type="predicted"/>
<evidence type="ECO:0000313" key="2">
    <source>
        <dbReference type="Proteomes" id="UP000499080"/>
    </source>
</evidence>
<keyword evidence="2" id="KW-1185">Reference proteome</keyword>
<comment type="caution">
    <text evidence="1">The sequence shown here is derived from an EMBL/GenBank/DDBJ whole genome shotgun (WGS) entry which is preliminary data.</text>
</comment>
<name>A0A4Y2DVT4_ARAVE</name>
<reference evidence="1 2" key="1">
    <citation type="journal article" date="2019" name="Sci. Rep.">
        <title>Orb-weaving spider Araneus ventricosus genome elucidates the spidroin gene catalogue.</title>
        <authorList>
            <person name="Kono N."/>
            <person name="Nakamura H."/>
            <person name="Ohtoshi R."/>
            <person name="Moran D.A.P."/>
            <person name="Shinohara A."/>
            <person name="Yoshida Y."/>
            <person name="Fujiwara M."/>
            <person name="Mori M."/>
            <person name="Tomita M."/>
            <person name="Arakawa K."/>
        </authorList>
    </citation>
    <scope>NUCLEOTIDE SEQUENCE [LARGE SCALE GENOMIC DNA]</scope>
</reference>